<evidence type="ECO:0000313" key="2">
    <source>
        <dbReference type="EMBL" id="WAS93953.1"/>
    </source>
</evidence>
<sequence length="490" mass="50725">MAPSRALRTRSFGLVLCSTSSALTYGCLEENPIQPTETMGTEDPTAGTSDTGETAGEDGLLACASPPCTVLVVSQTLDDRIDVYDVTAAPFLRGRIGTDLKFDASGEQTMGNLLDEPYGLLLDDNFLWAAIGHYPDTARGSLLAFPHASFADVVQGEVFAEDKYFAANAFSAGVLDLPFGRQEAIFLLRHPSGRILVGVFANDLRAASWPEPSELLVVDPNDFRPEAIGAFSLDLDGTPCNGGWKIAALDDDVSRVAVACDGNDAVAVVSLPGDFADLAPADAAAGMSACSTPLASGTISTQFVAPDGAGGLLAVQSQILEPPKLWSINGNCGIGGAPGDELPPELEAVRVVREPVLLRPAGGGQPPMWLLASETPEPGVLIVRGGASPTVCGQVTGLDAIDGGENAPFALTLDATRTHLAIGAGPVSNPPFAEGRGQVLWATLDLAELDSCAVAATEVVDLTEGTFVATDPRTWVRAPNMLLIAELGGS</sequence>
<keyword evidence="3" id="KW-1185">Reference proteome</keyword>
<dbReference type="EMBL" id="CP114040">
    <property type="protein sequence ID" value="WAS93953.1"/>
    <property type="molecule type" value="Genomic_DNA"/>
</dbReference>
<feature type="region of interest" description="Disordered" evidence="1">
    <location>
        <begin position="32"/>
        <end position="54"/>
    </location>
</feature>
<accession>A0ABY7H3U1</accession>
<name>A0ABY7H3U1_9BACT</name>
<organism evidence="2 3">
    <name type="scientific">Nannocystis punicea</name>
    <dbReference type="NCBI Taxonomy" id="2995304"/>
    <lineage>
        <taxon>Bacteria</taxon>
        <taxon>Pseudomonadati</taxon>
        <taxon>Myxococcota</taxon>
        <taxon>Polyangia</taxon>
        <taxon>Nannocystales</taxon>
        <taxon>Nannocystaceae</taxon>
        <taxon>Nannocystis</taxon>
    </lineage>
</organism>
<evidence type="ECO:0000313" key="3">
    <source>
        <dbReference type="Proteomes" id="UP001164459"/>
    </source>
</evidence>
<dbReference type="Proteomes" id="UP001164459">
    <property type="component" value="Chromosome"/>
</dbReference>
<protein>
    <submittedName>
        <fullName evidence="2">Uncharacterized protein</fullName>
    </submittedName>
</protein>
<evidence type="ECO:0000256" key="1">
    <source>
        <dbReference type="SAM" id="MobiDB-lite"/>
    </source>
</evidence>
<gene>
    <name evidence="2" type="ORF">O0S08_48090</name>
</gene>
<reference evidence="2" key="1">
    <citation type="submission" date="2022-11" db="EMBL/GenBank/DDBJ databases">
        <title>Minimal conservation of predation-associated metabolite biosynthetic gene clusters underscores biosynthetic potential of Myxococcota including descriptions for ten novel species: Archangium lansinium sp. nov., Myxococcus landrumus sp. nov., Nannocystis bai.</title>
        <authorList>
            <person name="Ahearne A."/>
            <person name="Stevens C."/>
            <person name="Dowd S."/>
        </authorList>
    </citation>
    <scope>NUCLEOTIDE SEQUENCE</scope>
    <source>
        <strain evidence="2">Fl3</strain>
    </source>
</reference>
<dbReference type="PROSITE" id="PS51257">
    <property type="entry name" value="PROKAR_LIPOPROTEIN"/>
    <property type="match status" value="1"/>
</dbReference>
<dbReference type="RefSeq" id="WP_269036296.1">
    <property type="nucleotide sequence ID" value="NZ_CP114040.1"/>
</dbReference>
<proteinExistence type="predicted"/>